<feature type="domain" description="Ice-binding protein C-terminal" evidence="2">
    <location>
        <begin position="184"/>
        <end position="207"/>
    </location>
</feature>
<proteinExistence type="predicted"/>
<name>A0ABW8GMT7_9PROT</name>
<comment type="caution">
    <text evidence="3">The sequence shown here is derived from an EMBL/GenBank/DDBJ whole genome shotgun (WGS) entry which is preliminary data.</text>
</comment>
<organism evidence="3 4">
    <name type="scientific">Methylobacillus methanolivorans</name>
    <dbReference type="NCBI Taxonomy" id="1848927"/>
    <lineage>
        <taxon>Bacteria</taxon>
        <taxon>Pseudomonadati</taxon>
        <taxon>Pseudomonadota</taxon>
        <taxon>Betaproteobacteria</taxon>
        <taxon>Nitrosomonadales</taxon>
        <taxon>Methylophilaceae</taxon>
        <taxon>Methylobacillus</taxon>
    </lineage>
</organism>
<dbReference type="RefSeq" id="WP_400881754.1">
    <property type="nucleotide sequence ID" value="NZ_JBIWXY010000001.1"/>
</dbReference>
<feature type="signal peptide" evidence="1">
    <location>
        <begin position="1"/>
        <end position="20"/>
    </location>
</feature>
<feature type="chain" id="PRO_5047267678" evidence="1">
    <location>
        <begin position="21"/>
        <end position="212"/>
    </location>
</feature>
<evidence type="ECO:0000256" key="1">
    <source>
        <dbReference type="SAM" id="SignalP"/>
    </source>
</evidence>
<protein>
    <submittedName>
        <fullName evidence="3">PEP-CTERM sorting domain-containing protein</fullName>
    </submittedName>
</protein>
<keyword evidence="1" id="KW-0732">Signal</keyword>
<sequence length="212" mass="22503">MKFPVLGFVLTLAFAPAVHAATTISTLDQWDGDVSPFGTPDTATYGQTITIGEQAQVLESFSFILTELNTPFTIEVGTWTGSRVGEILYQSDPFRFSAASEYTEITAYPSVTLNANSEYVLYFTTSGIQGSGENTNAWGFAPDTAYGGGTFVYLNNGNDRSQLTGAAWNTTLGGDLAFTATLAPVPEPSAYGVMLLGLALVGFAARRNRSSA</sequence>
<reference evidence="3 4" key="1">
    <citation type="submission" date="2024-11" db="EMBL/GenBank/DDBJ databases">
        <authorList>
            <person name="Kaparullina E.N."/>
            <person name="Delegan Y.A."/>
            <person name="Doronina N.V."/>
        </authorList>
    </citation>
    <scope>NUCLEOTIDE SEQUENCE [LARGE SCALE GENOMIC DNA]</scope>
    <source>
        <strain evidence="3 4">7sh_L</strain>
    </source>
</reference>
<dbReference type="Pfam" id="PF07589">
    <property type="entry name" value="PEP-CTERM"/>
    <property type="match status" value="1"/>
</dbReference>
<evidence type="ECO:0000259" key="2">
    <source>
        <dbReference type="Pfam" id="PF07589"/>
    </source>
</evidence>
<dbReference type="Proteomes" id="UP001617669">
    <property type="component" value="Unassembled WGS sequence"/>
</dbReference>
<keyword evidence="4" id="KW-1185">Reference proteome</keyword>
<evidence type="ECO:0000313" key="4">
    <source>
        <dbReference type="Proteomes" id="UP001617669"/>
    </source>
</evidence>
<dbReference type="EMBL" id="JBIWXY010000001">
    <property type="protein sequence ID" value="MFJ5446454.1"/>
    <property type="molecule type" value="Genomic_DNA"/>
</dbReference>
<evidence type="ECO:0000313" key="3">
    <source>
        <dbReference type="EMBL" id="MFJ5446454.1"/>
    </source>
</evidence>
<accession>A0ABW8GMT7</accession>
<gene>
    <name evidence="3" type="ORF">ACIKP9_09460</name>
</gene>
<dbReference type="InterPro" id="IPR013424">
    <property type="entry name" value="Ice-binding_C"/>
</dbReference>
<dbReference type="NCBIfam" id="TIGR02595">
    <property type="entry name" value="PEP_CTERM"/>
    <property type="match status" value="1"/>
</dbReference>